<dbReference type="AlphaFoldDB" id="A0AAQ4FBH6"/>
<comment type="caution">
    <text evidence="1">The sequence shown here is derived from an EMBL/GenBank/DDBJ whole genome shotgun (WGS) entry which is preliminary data.</text>
</comment>
<gene>
    <name evidence="1" type="ORF">V5799_009602</name>
</gene>
<protein>
    <submittedName>
        <fullName evidence="1">Uncharacterized protein</fullName>
    </submittedName>
</protein>
<reference evidence="1 2" key="1">
    <citation type="journal article" date="2023" name="Arcadia Sci">
        <title>De novo assembly of a long-read Amblyomma americanum tick genome.</title>
        <authorList>
            <person name="Chou S."/>
            <person name="Poskanzer K.E."/>
            <person name="Rollins M."/>
            <person name="Thuy-Boun P.S."/>
        </authorList>
    </citation>
    <scope>NUCLEOTIDE SEQUENCE [LARGE SCALE GENOMIC DNA]</scope>
    <source>
        <strain evidence="1">F_SG_1</strain>
        <tissue evidence="1">Salivary glands</tissue>
    </source>
</reference>
<proteinExistence type="predicted"/>
<evidence type="ECO:0000313" key="1">
    <source>
        <dbReference type="EMBL" id="KAK8784025.1"/>
    </source>
</evidence>
<keyword evidence="2" id="KW-1185">Reference proteome</keyword>
<organism evidence="1 2">
    <name type="scientific">Amblyomma americanum</name>
    <name type="common">Lone star tick</name>
    <dbReference type="NCBI Taxonomy" id="6943"/>
    <lineage>
        <taxon>Eukaryota</taxon>
        <taxon>Metazoa</taxon>
        <taxon>Ecdysozoa</taxon>
        <taxon>Arthropoda</taxon>
        <taxon>Chelicerata</taxon>
        <taxon>Arachnida</taxon>
        <taxon>Acari</taxon>
        <taxon>Parasitiformes</taxon>
        <taxon>Ixodida</taxon>
        <taxon>Ixodoidea</taxon>
        <taxon>Ixodidae</taxon>
        <taxon>Amblyomminae</taxon>
        <taxon>Amblyomma</taxon>
    </lineage>
</organism>
<sequence length="165" mass="17759">MTAEARPVAGGHGAAAGTSKRYETHAPVLLSALHAPDSAQRMMLVDLSALHHHQEPVMGFQPDYYSSSSSASMASADYGDTWEDNSLGSDDRLYRCEPRRNAGALLNPSARAFLISPHSTSSLAIQMVANALHSVQRSCRLPSDKTLDHALGSRLSCQDVFFSLC</sequence>
<dbReference type="Proteomes" id="UP001321473">
    <property type="component" value="Unassembled WGS sequence"/>
</dbReference>
<name>A0AAQ4FBH6_AMBAM</name>
<evidence type="ECO:0000313" key="2">
    <source>
        <dbReference type="Proteomes" id="UP001321473"/>
    </source>
</evidence>
<accession>A0AAQ4FBH6</accession>
<dbReference type="EMBL" id="JARKHS020004908">
    <property type="protein sequence ID" value="KAK8784025.1"/>
    <property type="molecule type" value="Genomic_DNA"/>
</dbReference>